<feature type="compositionally biased region" description="Polar residues" evidence="2">
    <location>
        <begin position="18"/>
        <end position="30"/>
    </location>
</feature>
<dbReference type="GO" id="GO:1990644">
    <property type="term" value="F:microtubule site clamp"/>
    <property type="evidence" value="ECO:0007669"/>
    <property type="project" value="TreeGrafter"/>
</dbReference>
<feature type="compositionally biased region" description="Acidic residues" evidence="2">
    <location>
        <begin position="128"/>
        <end position="138"/>
    </location>
</feature>
<dbReference type="GO" id="GO:0034506">
    <property type="term" value="C:chromosome, centromeric core domain"/>
    <property type="evidence" value="ECO:0007669"/>
    <property type="project" value="TreeGrafter"/>
</dbReference>
<evidence type="ECO:0000256" key="2">
    <source>
        <dbReference type="SAM" id="MobiDB-lite"/>
    </source>
</evidence>
<dbReference type="OMA" id="LTCIYTY"/>
<feature type="compositionally biased region" description="Polar residues" evidence="2">
    <location>
        <begin position="89"/>
        <end position="98"/>
    </location>
</feature>
<keyword evidence="1" id="KW-0175">Coiled coil</keyword>
<organism evidence="4">
    <name type="scientific">Serpula lacrymans var. lacrymans (strain S7.3)</name>
    <name type="common">Dry rot fungus</name>
    <dbReference type="NCBI Taxonomy" id="936435"/>
    <lineage>
        <taxon>Eukaryota</taxon>
        <taxon>Fungi</taxon>
        <taxon>Dikarya</taxon>
        <taxon>Basidiomycota</taxon>
        <taxon>Agaricomycotina</taxon>
        <taxon>Agaricomycetes</taxon>
        <taxon>Agaricomycetidae</taxon>
        <taxon>Boletales</taxon>
        <taxon>Coniophorineae</taxon>
        <taxon>Serpulaceae</taxon>
        <taxon>Serpula</taxon>
    </lineage>
</organism>
<dbReference type="EMBL" id="GL945485">
    <property type="protein sequence ID" value="EGN95554.1"/>
    <property type="molecule type" value="Genomic_DNA"/>
</dbReference>
<evidence type="ECO:0008006" key="5">
    <source>
        <dbReference type="Google" id="ProtNLM"/>
    </source>
</evidence>
<evidence type="ECO:0000256" key="1">
    <source>
        <dbReference type="SAM" id="Coils"/>
    </source>
</evidence>
<dbReference type="Gene3D" id="3.90.1150.80">
    <property type="match status" value="1"/>
</dbReference>
<dbReference type="PANTHER" id="PTHR28006">
    <property type="entry name" value="MONOPOLIN COMPLEX SUBUNIT CSM1"/>
    <property type="match status" value="1"/>
</dbReference>
<gene>
    <name evidence="3" type="ORF">SERLA73DRAFT_162388</name>
</gene>
<dbReference type="InParanoid" id="F8Q7L6"/>
<feature type="region of interest" description="Disordered" evidence="2">
    <location>
        <begin position="1"/>
        <end position="188"/>
    </location>
</feature>
<feature type="compositionally biased region" description="Low complexity" evidence="2">
    <location>
        <begin position="108"/>
        <end position="123"/>
    </location>
</feature>
<feature type="coiled-coil region" evidence="1">
    <location>
        <begin position="261"/>
        <end position="327"/>
    </location>
</feature>
<accession>F8Q7L6</accession>
<dbReference type="STRING" id="936435.F8Q7L6"/>
<protein>
    <recommendedName>
        <fullName evidence="5">Monopolin complex subunit Csm1/Pcs1 C-terminal domain-containing protein</fullName>
    </recommendedName>
</protein>
<proteinExistence type="predicted"/>
<dbReference type="Proteomes" id="UP000008063">
    <property type="component" value="Unassembled WGS sequence"/>
</dbReference>
<dbReference type="PANTHER" id="PTHR28006:SF1">
    <property type="entry name" value="MONOPOLIN COMPLEX SUBUNIT CSM1"/>
    <property type="match status" value="1"/>
</dbReference>
<feature type="compositionally biased region" description="Basic and acidic residues" evidence="2">
    <location>
        <begin position="162"/>
        <end position="188"/>
    </location>
</feature>
<reference evidence="4" key="1">
    <citation type="journal article" date="2011" name="Science">
        <title>The plant cell wall-decomposing machinery underlies the functional diversity of forest fungi.</title>
        <authorList>
            <person name="Eastwood D.C."/>
            <person name="Floudas D."/>
            <person name="Binder M."/>
            <person name="Majcherczyk A."/>
            <person name="Schneider P."/>
            <person name="Aerts A."/>
            <person name="Asiegbu F.O."/>
            <person name="Baker S.E."/>
            <person name="Barry K."/>
            <person name="Bendiksby M."/>
            <person name="Blumentritt M."/>
            <person name="Coutinho P.M."/>
            <person name="Cullen D."/>
            <person name="de Vries R.P."/>
            <person name="Gathman A."/>
            <person name="Goodell B."/>
            <person name="Henrissat B."/>
            <person name="Ihrmark K."/>
            <person name="Kauserud H."/>
            <person name="Kohler A."/>
            <person name="LaButti K."/>
            <person name="Lapidus A."/>
            <person name="Lavin J.L."/>
            <person name="Lee Y.-H."/>
            <person name="Lindquist E."/>
            <person name="Lilly W."/>
            <person name="Lucas S."/>
            <person name="Morin E."/>
            <person name="Murat C."/>
            <person name="Oguiza J.A."/>
            <person name="Park J."/>
            <person name="Pisabarro A.G."/>
            <person name="Riley R."/>
            <person name="Rosling A."/>
            <person name="Salamov A."/>
            <person name="Schmidt O."/>
            <person name="Schmutz J."/>
            <person name="Skrede I."/>
            <person name="Stenlid J."/>
            <person name="Wiebenga A."/>
            <person name="Xie X."/>
            <person name="Kuees U."/>
            <person name="Hibbett D.S."/>
            <person name="Hoffmeister D."/>
            <person name="Hoegberg N."/>
            <person name="Martin F."/>
            <person name="Grigoriev I.V."/>
            <person name="Watkinson S.C."/>
        </authorList>
    </citation>
    <scope>NUCLEOTIDE SEQUENCE [LARGE SCALE GENOMIC DNA]</scope>
    <source>
        <strain evidence="4">strain S7.3</strain>
    </source>
</reference>
<evidence type="ECO:0000313" key="4">
    <source>
        <dbReference type="Proteomes" id="UP000008063"/>
    </source>
</evidence>
<dbReference type="HOGENOM" id="CLU_042819_0_0_1"/>
<dbReference type="AlphaFoldDB" id="F8Q7L6"/>
<dbReference type="GO" id="GO:0072686">
    <property type="term" value="C:mitotic spindle"/>
    <property type="evidence" value="ECO:0007669"/>
    <property type="project" value="TreeGrafter"/>
</dbReference>
<evidence type="ECO:0000313" key="3">
    <source>
        <dbReference type="EMBL" id="EGN95554.1"/>
    </source>
</evidence>
<dbReference type="GO" id="GO:0051315">
    <property type="term" value="P:attachment of mitotic spindle microtubules to kinetochore"/>
    <property type="evidence" value="ECO:0007669"/>
    <property type="project" value="TreeGrafter"/>
</dbReference>
<dbReference type="OrthoDB" id="3216420at2759"/>
<dbReference type="GO" id="GO:0033551">
    <property type="term" value="C:monopolin complex"/>
    <property type="evidence" value="ECO:0007669"/>
    <property type="project" value="InterPro"/>
</dbReference>
<dbReference type="InterPro" id="IPR038608">
    <property type="entry name" value="Csm1/Pcs1_C_sf"/>
</dbReference>
<keyword evidence="4" id="KW-1185">Reference proteome</keyword>
<dbReference type="InterPro" id="IPR040349">
    <property type="entry name" value="Csm1/Pcs1"/>
</dbReference>
<dbReference type="GO" id="GO:0005730">
    <property type="term" value="C:nucleolus"/>
    <property type="evidence" value="ECO:0007669"/>
    <property type="project" value="TreeGrafter"/>
</dbReference>
<name>F8Q7L6_SERL3</name>
<dbReference type="GO" id="GO:0045144">
    <property type="term" value="P:meiotic sister chromatid segregation"/>
    <property type="evidence" value="ECO:0007669"/>
    <property type="project" value="TreeGrafter"/>
</dbReference>
<dbReference type="eggNOG" id="ENOG502SC4G">
    <property type="taxonomic scope" value="Eukaryota"/>
</dbReference>
<feature type="compositionally biased region" description="Low complexity" evidence="2">
    <location>
        <begin position="37"/>
        <end position="50"/>
    </location>
</feature>
<sequence>MSSDDEMNVVLQEEAPARTTSRHPPSNGRSQARKNVTRTSPRPSGTRRPGLVPEPHGSSSVLEEDPDIIAIDPPQNMKGNKGKSRQKVVETTTVNSKRSSAKGKAPVGGSKSSRKGAASTTASMDVVMPEEIESEDEVTYQPQPAVREEAGQSPKPKVPFRPSRDKVASLSNEVDRWKQKATDLESQKDALSKQLEELFLIRHTEAEQAVQHLTLQYETRIKGKVPYSTQESLVKELTSQLARVEPLARTAQTAALHFLTREAADEEKRTLEEEMEQLRSVVKKKDNLLTEKTGQINDLEKSVKDSRLELEAEIDRSKELLAKVSRNPPPSASRVPARRPLGADDPKHVEVIKFYEDLTNLLVPSLKFEPNQYYTSEDDTTFTCVYTYVSPEDIPKNTPEWREKSISFTLRIFYDLVDEASEFLTAGGPKQQRVKYTPLELDKESEEFVKKLEFLNDAFTFPRSQLALFLKTVRDQLDRAFNGSDEEEGTP</sequence>
<dbReference type="CDD" id="cd23787">
    <property type="entry name" value="RWD_CSM1"/>
    <property type="match status" value="1"/>
</dbReference>